<evidence type="ECO:0000256" key="1">
    <source>
        <dbReference type="ARBA" id="ARBA00006642"/>
    </source>
</evidence>
<dbReference type="GO" id="GO:0009089">
    <property type="term" value="P:lysine biosynthetic process via diaminopimelate"/>
    <property type="evidence" value="ECO:0007669"/>
    <property type="project" value="InterPro"/>
</dbReference>
<evidence type="ECO:0000256" key="9">
    <source>
        <dbReference type="ARBA" id="ARBA00038983"/>
    </source>
</evidence>
<evidence type="ECO:0000256" key="2">
    <source>
        <dbReference type="ARBA" id="ARBA00022605"/>
    </source>
</evidence>
<reference evidence="15" key="1">
    <citation type="submission" date="2021-01" db="EMBL/GenBank/DDBJ databases">
        <authorList>
            <person name="Corre E."/>
            <person name="Pelletier E."/>
            <person name="Niang G."/>
            <person name="Scheremetjew M."/>
            <person name="Finn R."/>
            <person name="Kale V."/>
            <person name="Holt S."/>
            <person name="Cochrane G."/>
            <person name="Meng A."/>
            <person name="Brown T."/>
            <person name="Cohen L."/>
        </authorList>
    </citation>
    <scope>NUCLEOTIDE SEQUENCE</scope>
    <source>
        <strain evidence="15">CCMP1381</strain>
    </source>
</reference>
<dbReference type="EMBL" id="HBGS01004052">
    <property type="protein sequence ID" value="CAD9374022.1"/>
    <property type="molecule type" value="Transcribed_RNA"/>
</dbReference>
<comment type="catalytic activity">
    <reaction evidence="10">
        <text>(S)-2,3,4,5-tetrahydrodipicolinate + NADP(+) + H2O = (2S,4S)-4-hydroxy-2,3,4,5-tetrahydrodipicolinate + NADPH + H(+)</text>
        <dbReference type="Rhea" id="RHEA:35331"/>
        <dbReference type="ChEBI" id="CHEBI:15377"/>
        <dbReference type="ChEBI" id="CHEBI:15378"/>
        <dbReference type="ChEBI" id="CHEBI:16845"/>
        <dbReference type="ChEBI" id="CHEBI:57783"/>
        <dbReference type="ChEBI" id="CHEBI:58349"/>
        <dbReference type="ChEBI" id="CHEBI:67139"/>
        <dbReference type="EC" id="1.17.1.8"/>
    </reaction>
</comment>
<dbReference type="PANTHER" id="PTHR20836:SF0">
    <property type="entry name" value="4-HYDROXY-TETRAHYDRODIPICOLINATE REDUCTASE 1, CHLOROPLASTIC-RELATED"/>
    <property type="match status" value="1"/>
</dbReference>
<comment type="catalytic activity">
    <reaction evidence="11">
        <text>(S)-2,3,4,5-tetrahydrodipicolinate + NAD(+) + H2O = (2S,4S)-4-hydroxy-2,3,4,5-tetrahydrodipicolinate + NADH + H(+)</text>
        <dbReference type="Rhea" id="RHEA:35323"/>
        <dbReference type="ChEBI" id="CHEBI:15377"/>
        <dbReference type="ChEBI" id="CHEBI:15378"/>
        <dbReference type="ChEBI" id="CHEBI:16845"/>
        <dbReference type="ChEBI" id="CHEBI:57540"/>
        <dbReference type="ChEBI" id="CHEBI:57945"/>
        <dbReference type="ChEBI" id="CHEBI:67139"/>
        <dbReference type="EC" id="1.17.1.8"/>
    </reaction>
</comment>
<dbReference type="Gene3D" id="3.40.50.720">
    <property type="entry name" value="NAD(P)-binding Rossmann-like Domain"/>
    <property type="match status" value="1"/>
</dbReference>
<feature type="chain" id="PRO_5030951097" description="4-hydroxy-tetrahydrodipicolinate reductase" evidence="12">
    <location>
        <begin position="19"/>
        <end position="337"/>
    </location>
</feature>
<keyword evidence="12" id="KW-0732">Signal</keyword>
<accession>A0A7S2APK8</accession>
<evidence type="ECO:0000259" key="13">
    <source>
        <dbReference type="Pfam" id="PF01113"/>
    </source>
</evidence>
<dbReference type="GO" id="GO:0019877">
    <property type="term" value="P:diaminopimelate biosynthetic process"/>
    <property type="evidence" value="ECO:0007669"/>
    <property type="project" value="UniProtKB-KW"/>
</dbReference>
<dbReference type="GO" id="GO:0008839">
    <property type="term" value="F:4-hydroxy-tetrahydrodipicolinate reductase"/>
    <property type="evidence" value="ECO:0007669"/>
    <property type="project" value="UniProtKB-EC"/>
</dbReference>
<proteinExistence type="inferred from homology"/>
<evidence type="ECO:0000313" key="15">
    <source>
        <dbReference type="EMBL" id="CAD9374022.1"/>
    </source>
</evidence>
<keyword evidence="3" id="KW-0521">NADP</keyword>
<dbReference type="Pfam" id="PF01113">
    <property type="entry name" value="DapB_N"/>
    <property type="match status" value="1"/>
</dbReference>
<keyword evidence="6" id="KW-0520">NAD</keyword>
<evidence type="ECO:0000256" key="6">
    <source>
        <dbReference type="ARBA" id="ARBA00023027"/>
    </source>
</evidence>
<feature type="signal peptide" evidence="12">
    <location>
        <begin position="1"/>
        <end position="18"/>
    </location>
</feature>
<dbReference type="EC" id="1.17.1.8" evidence="9"/>
<dbReference type="PANTHER" id="PTHR20836">
    <property type="entry name" value="DIHYDRODIPICOLINATE REDUCTASE"/>
    <property type="match status" value="1"/>
</dbReference>
<evidence type="ECO:0000256" key="3">
    <source>
        <dbReference type="ARBA" id="ARBA00022857"/>
    </source>
</evidence>
<evidence type="ECO:0000256" key="7">
    <source>
        <dbReference type="ARBA" id="ARBA00023154"/>
    </source>
</evidence>
<evidence type="ECO:0000256" key="8">
    <source>
        <dbReference type="ARBA" id="ARBA00037922"/>
    </source>
</evidence>
<dbReference type="SUPFAM" id="SSF51735">
    <property type="entry name" value="NAD(P)-binding Rossmann-fold domains"/>
    <property type="match status" value="1"/>
</dbReference>
<comment type="similarity">
    <text evidence="1">Belongs to the DapB family.</text>
</comment>
<sequence length="337" mass="35658">MSLILKGFLLIGSLTADAFPLQSSRRPLVRPFHSLKSDEDGGFDPEFVHVMVNGLPGAMGQEVSAACLRKGMRIAPIAFTGPGLEGSIMVKPEPNCPDDQQVEVKLITGPPEGSGAGLEAINEFTAGLPVGHQLIIVDYTHPTAVNANVAFYAKNNLPFVLGTTGGDRELLMDTAQGKWAVIAPNMAKGIVALQAGVDMLAQSFPGAFSGYTLSVQESHQKSKADTSGTALAVSASLEKLVDTPFDTDEGITRFRGDDASKAFGVPESAMGGHAFHTYFLRSGDGTVEFQLQHNVCGRNVYAEGTADAVLFLSRRMAVDTNAPQVFSMIDVLKEGGI</sequence>
<dbReference type="Pfam" id="PF05173">
    <property type="entry name" value="DapB_C"/>
    <property type="match status" value="1"/>
</dbReference>
<keyword evidence="2" id="KW-0028">Amino-acid biosynthesis</keyword>
<protein>
    <recommendedName>
        <fullName evidence="9">4-hydroxy-tetrahydrodipicolinate reductase</fullName>
        <ecNumber evidence="9">1.17.1.8</ecNumber>
    </recommendedName>
</protein>
<evidence type="ECO:0000256" key="11">
    <source>
        <dbReference type="ARBA" id="ARBA00049396"/>
    </source>
</evidence>
<dbReference type="InterPro" id="IPR022663">
    <property type="entry name" value="DapB_C"/>
</dbReference>
<dbReference type="InterPro" id="IPR023940">
    <property type="entry name" value="DHDPR_bac"/>
</dbReference>
<keyword evidence="4" id="KW-0220">Diaminopimelate biosynthesis</keyword>
<keyword evidence="5" id="KW-0560">Oxidoreductase</keyword>
<name>A0A7S2APK8_9STRA</name>
<organism evidence="15">
    <name type="scientific">Octactis speculum</name>
    <dbReference type="NCBI Taxonomy" id="3111310"/>
    <lineage>
        <taxon>Eukaryota</taxon>
        <taxon>Sar</taxon>
        <taxon>Stramenopiles</taxon>
        <taxon>Ochrophyta</taxon>
        <taxon>Dictyochophyceae</taxon>
        <taxon>Dictyochales</taxon>
        <taxon>Dictyochaceae</taxon>
        <taxon>Octactis</taxon>
    </lineage>
</organism>
<feature type="domain" description="Dihydrodipicolinate reductase C-terminal" evidence="14">
    <location>
        <begin position="189"/>
        <end position="332"/>
    </location>
</feature>
<evidence type="ECO:0000256" key="12">
    <source>
        <dbReference type="SAM" id="SignalP"/>
    </source>
</evidence>
<evidence type="ECO:0000256" key="10">
    <source>
        <dbReference type="ARBA" id="ARBA00049080"/>
    </source>
</evidence>
<comment type="pathway">
    <text evidence="8">Amino-acid biosynthesis; L-lysine biosynthesis via DAP pathway; (S)-tetrahydrodipicolinate from L-aspartate: step 4/4.</text>
</comment>
<dbReference type="InterPro" id="IPR000846">
    <property type="entry name" value="DapB_N"/>
</dbReference>
<dbReference type="AlphaFoldDB" id="A0A7S2APK8"/>
<feature type="domain" description="Dihydrodipicolinate reductase N-terminal" evidence="13">
    <location>
        <begin position="133"/>
        <end position="186"/>
    </location>
</feature>
<dbReference type="InterPro" id="IPR036291">
    <property type="entry name" value="NAD(P)-bd_dom_sf"/>
</dbReference>
<evidence type="ECO:0000256" key="5">
    <source>
        <dbReference type="ARBA" id="ARBA00023002"/>
    </source>
</evidence>
<gene>
    <name evidence="15" type="ORF">DSPE1174_LOCUS2084</name>
</gene>
<keyword evidence="7" id="KW-0457">Lysine biosynthesis</keyword>
<dbReference type="GO" id="GO:0009570">
    <property type="term" value="C:chloroplast stroma"/>
    <property type="evidence" value="ECO:0007669"/>
    <property type="project" value="TreeGrafter"/>
</dbReference>
<evidence type="ECO:0000256" key="4">
    <source>
        <dbReference type="ARBA" id="ARBA00022915"/>
    </source>
</evidence>
<evidence type="ECO:0000259" key="14">
    <source>
        <dbReference type="Pfam" id="PF05173"/>
    </source>
</evidence>